<name>A0AAV0VYZ1_9HEMI</name>
<accession>A0AAV0VYZ1</accession>
<comment type="caution">
    <text evidence="2">The sequence shown here is derived from an EMBL/GenBank/DDBJ whole genome shotgun (WGS) entry which is preliminary data.</text>
</comment>
<protein>
    <submittedName>
        <fullName evidence="2">Uncharacterized protein</fullName>
    </submittedName>
</protein>
<dbReference type="EMBL" id="CARXXK010000001">
    <property type="protein sequence ID" value="CAI6349553.1"/>
    <property type="molecule type" value="Genomic_DNA"/>
</dbReference>
<dbReference type="Proteomes" id="UP001160148">
    <property type="component" value="Unassembled WGS sequence"/>
</dbReference>
<sequence length="680" mass="78279">MTRKTLYELVRKCSEKNLDKKLTYMENELIQITKCPTGEHFTLRRNLKYFKSEFKKKWSAASNKEKRFLKNNEKWLNTSIKLVTWTTPKPGHPVKDFGESSDRSKRRKTKGIRETISADELTFAASMSQHAAGNIDVSKMIKKITLTPTRATKYRKVLASVDKSKEKEQFKKHTPSEALSIFVEANLSKKQYEVIHAANKNIYPCYSLIKNAKQDCYPKKESMNITETCAEVNLQDLLDHTSLRLCKYLEEVIENLTEDEKHNLELISKWGCDGSQQSQFKQLFESNEHSDANIFQSSLVPLRLICNIDDKKKVVWQNPVPSSTRFCRPIRIRFLHETADITKEEIQFIEKQVSSLNKSDIPTASGVLVHIKHILLPTMVDAKVCNAATSTSSTMRCYICGNTSKNFNNLNIEKEINNDALKFGLSILHARIRLFEHIIHLAYKLPIKKWQARTNEDRMIVKDTKLRIQHLFKEQMGLLVDIPKAGFGNTNDGNTSRRFFADPDTSSRITGIDVNIIKRFKIILEAISSGHSIDVEKFEEYTTDTAKLYVQLYGWHPMSPTLHKILIHGATVISHAIVPIGQLSEEAAEARNKHFRLYRQNFSRKCSREACNNDVLKRLLLSSDPYLSSIRPKPQKKSMPFSSETLKLFLPERLDDVSPTEDISEEYNQKDDEMDDENCD</sequence>
<proteinExistence type="predicted"/>
<feature type="region of interest" description="Disordered" evidence="1">
    <location>
        <begin position="91"/>
        <end position="111"/>
    </location>
</feature>
<organism evidence="2 3">
    <name type="scientific">Macrosiphum euphorbiae</name>
    <name type="common">potato aphid</name>
    <dbReference type="NCBI Taxonomy" id="13131"/>
    <lineage>
        <taxon>Eukaryota</taxon>
        <taxon>Metazoa</taxon>
        <taxon>Ecdysozoa</taxon>
        <taxon>Arthropoda</taxon>
        <taxon>Hexapoda</taxon>
        <taxon>Insecta</taxon>
        <taxon>Pterygota</taxon>
        <taxon>Neoptera</taxon>
        <taxon>Paraneoptera</taxon>
        <taxon>Hemiptera</taxon>
        <taxon>Sternorrhyncha</taxon>
        <taxon>Aphidomorpha</taxon>
        <taxon>Aphidoidea</taxon>
        <taxon>Aphididae</taxon>
        <taxon>Macrosiphini</taxon>
        <taxon>Macrosiphum</taxon>
    </lineage>
</organism>
<evidence type="ECO:0000256" key="1">
    <source>
        <dbReference type="SAM" id="MobiDB-lite"/>
    </source>
</evidence>
<feature type="compositionally biased region" description="Basic and acidic residues" evidence="1">
    <location>
        <begin position="93"/>
        <end position="103"/>
    </location>
</feature>
<feature type="region of interest" description="Disordered" evidence="1">
    <location>
        <begin position="652"/>
        <end position="680"/>
    </location>
</feature>
<keyword evidence="3" id="KW-1185">Reference proteome</keyword>
<reference evidence="2 3" key="1">
    <citation type="submission" date="2023-01" db="EMBL/GenBank/DDBJ databases">
        <authorList>
            <person name="Whitehead M."/>
        </authorList>
    </citation>
    <scope>NUCLEOTIDE SEQUENCE [LARGE SCALE GENOMIC DNA]</scope>
</reference>
<evidence type="ECO:0000313" key="2">
    <source>
        <dbReference type="EMBL" id="CAI6349553.1"/>
    </source>
</evidence>
<gene>
    <name evidence="2" type="ORF">MEUPH1_LOCUS6098</name>
</gene>
<evidence type="ECO:0000313" key="3">
    <source>
        <dbReference type="Proteomes" id="UP001160148"/>
    </source>
</evidence>
<dbReference type="AlphaFoldDB" id="A0AAV0VYZ1"/>